<protein>
    <submittedName>
        <fullName evidence="1">Uncharacterized protein</fullName>
    </submittedName>
</protein>
<sequence>MLFLVPKSTIHRMTASLFPQKHAPRRMTAFLSKKESTIHRVTAPLFSQKHAPRRMTAFLSKKESTIHRVTASFSSRIAITWFILYLI</sequence>
<dbReference type="Proteomes" id="UP000018874">
    <property type="component" value="Unassembled WGS sequence"/>
</dbReference>
<accession>W2CLM0</accession>
<keyword evidence="2" id="KW-1185">Reference proteome</keyword>
<organism evidence="1 2">
    <name type="scientific">Tannerella sp. oral taxon BU063 isolate Cell 6/7/9</name>
    <dbReference type="NCBI Taxonomy" id="1411021"/>
    <lineage>
        <taxon>Bacteria</taxon>
        <taxon>Pseudomonadati</taxon>
        <taxon>Bacteroidota</taxon>
        <taxon>Bacteroidia</taxon>
        <taxon>Bacteroidales</taxon>
        <taxon>Tannerellaceae</taxon>
        <taxon>Tannerella</taxon>
    </lineage>
</organism>
<dbReference type="EMBL" id="AYYD01001216">
    <property type="protein sequence ID" value="ETK08109.1"/>
    <property type="molecule type" value="Genomic_DNA"/>
</dbReference>
<evidence type="ECO:0000313" key="1">
    <source>
        <dbReference type="EMBL" id="ETK08109.1"/>
    </source>
</evidence>
<dbReference type="AlphaFoldDB" id="W2CLM0"/>
<gene>
    <name evidence="1" type="ORF">T231_14430</name>
</gene>
<name>W2CLM0_9BACT</name>
<reference evidence="1 2" key="1">
    <citation type="submission" date="2013-11" db="EMBL/GenBank/DDBJ databases">
        <title>Single cell genomics of uncultured Tannerella BU063 (oral taxon 286).</title>
        <authorList>
            <person name="Beall C.J."/>
            <person name="Campbell A.G."/>
            <person name="Griffen A.L."/>
            <person name="Podar M."/>
            <person name="Leys E.J."/>
        </authorList>
    </citation>
    <scope>NUCLEOTIDE SEQUENCE [LARGE SCALE GENOMIC DNA]</scope>
    <source>
        <strain evidence="1">Cell 6/7/9</strain>
    </source>
</reference>
<comment type="caution">
    <text evidence="1">The sequence shown here is derived from an EMBL/GenBank/DDBJ whole genome shotgun (WGS) entry which is preliminary data.</text>
</comment>
<proteinExistence type="predicted"/>
<evidence type="ECO:0000313" key="2">
    <source>
        <dbReference type="Proteomes" id="UP000018874"/>
    </source>
</evidence>